<dbReference type="EC" id="5.3.1.24" evidence="3 9"/>
<dbReference type="InterPro" id="IPR044643">
    <property type="entry name" value="TrpF_fam"/>
</dbReference>
<evidence type="ECO:0000256" key="1">
    <source>
        <dbReference type="ARBA" id="ARBA00001164"/>
    </source>
</evidence>
<accession>A0A1W1WN80</accession>
<keyword evidence="12" id="KW-1185">Reference proteome</keyword>
<dbReference type="OrthoDB" id="9786954at2"/>
<dbReference type="STRING" id="28034.BFX07_07375"/>
<evidence type="ECO:0000256" key="6">
    <source>
        <dbReference type="ARBA" id="ARBA00022822"/>
    </source>
</evidence>
<dbReference type="HAMAP" id="MF_00135">
    <property type="entry name" value="PRAI"/>
    <property type="match status" value="1"/>
</dbReference>
<evidence type="ECO:0000256" key="9">
    <source>
        <dbReference type="HAMAP-Rule" id="MF_00135"/>
    </source>
</evidence>
<keyword evidence="5 9" id="KW-0028">Amino-acid biosynthesis</keyword>
<dbReference type="UniPathway" id="UPA00035">
    <property type="reaction ID" value="UER00042"/>
</dbReference>
<proteinExistence type="inferred from homology"/>
<keyword evidence="8 9" id="KW-0413">Isomerase</keyword>
<protein>
    <recommendedName>
        <fullName evidence="4 9">N-(5'-phosphoribosyl)anthranilate isomerase</fullName>
        <shortName evidence="9">PRAI</shortName>
        <ecNumber evidence="3 9">5.3.1.24</ecNumber>
    </recommendedName>
</protein>
<dbReference type="PANTHER" id="PTHR42894">
    <property type="entry name" value="N-(5'-PHOSPHORIBOSYL)ANTHRANILATE ISOMERASE"/>
    <property type="match status" value="1"/>
</dbReference>
<evidence type="ECO:0000259" key="10">
    <source>
        <dbReference type="Pfam" id="PF00697"/>
    </source>
</evidence>
<dbReference type="InterPro" id="IPR013785">
    <property type="entry name" value="Aldolase_TIM"/>
</dbReference>
<evidence type="ECO:0000256" key="4">
    <source>
        <dbReference type="ARBA" id="ARBA00022272"/>
    </source>
</evidence>
<evidence type="ECO:0000256" key="7">
    <source>
        <dbReference type="ARBA" id="ARBA00023141"/>
    </source>
</evidence>
<evidence type="ECO:0000256" key="5">
    <source>
        <dbReference type="ARBA" id="ARBA00022605"/>
    </source>
</evidence>
<comment type="pathway">
    <text evidence="2 9">Amino-acid biosynthesis; L-tryptophan biosynthesis; L-tryptophan from chorismate: step 3/5.</text>
</comment>
<keyword evidence="7 9" id="KW-0057">Aromatic amino acid biosynthesis</keyword>
<evidence type="ECO:0000313" key="11">
    <source>
        <dbReference type="EMBL" id="SMC07480.1"/>
    </source>
</evidence>
<dbReference type="EMBL" id="FWWY01000001">
    <property type="protein sequence ID" value="SMC07480.1"/>
    <property type="molecule type" value="Genomic_DNA"/>
</dbReference>
<name>A0A1W1WN80_SULTA</name>
<dbReference type="SUPFAM" id="SSF51366">
    <property type="entry name" value="Ribulose-phoshate binding barrel"/>
    <property type="match status" value="1"/>
</dbReference>
<evidence type="ECO:0000256" key="8">
    <source>
        <dbReference type="ARBA" id="ARBA00023235"/>
    </source>
</evidence>
<evidence type="ECO:0000256" key="3">
    <source>
        <dbReference type="ARBA" id="ARBA00012572"/>
    </source>
</evidence>
<evidence type="ECO:0000313" key="12">
    <source>
        <dbReference type="Proteomes" id="UP000192660"/>
    </source>
</evidence>
<evidence type="ECO:0000256" key="2">
    <source>
        <dbReference type="ARBA" id="ARBA00004664"/>
    </source>
</evidence>
<dbReference type="InterPro" id="IPR011060">
    <property type="entry name" value="RibuloseP-bd_barrel"/>
</dbReference>
<dbReference type="InterPro" id="IPR001240">
    <property type="entry name" value="PRAI_dom"/>
</dbReference>
<keyword evidence="6 9" id="KW-0822">Tryptophan biosynthesis</keyword>
<dbReference type="Pfam" id="PF00697">
    <property type="entry name" value="PRAI"/>
    <property type="match status" value="1"/>
</dbReference>
<dbReference type="PANTHER" id="PTHR42894:SF1">
    <property type="entry name" value="N-(5'-PHOSPHORIBOSYL)ANTHRANILATE ISOMERASE"/>
    <property type="match status" value="1"/>
</dbReference>
<reference evidence="12" key="1">
    <citation type="submission" date="2017-04" db="EMBL/GenBank/DDBJ databases">
        <authorList>
            <person name="Varghese N."/>
            <person name="Submissions S."/>
        </authorList>
    </citation>
    <scope>NUCLEOTIDE SEQUENCE [LARGE SCALE GENOMIC DNA]</scope>
    <source>
        <strain evidence="12">DSM 9293</strain>
    </source>
</reference>
<dbReference type="AlphaFoldDB" id="A0A1W1WN80"/>
<comment type="similarity">
    <text evidence="9">Belongs to the TrpF family.</text>
</comment>
<dbReference type="Proteomes" id="UP000192660">
    <property type="component" value="Unassembled WGS sequence"/>
</dbReference>
<dbReference type="GO" id="GO:0000162">
    <property type="term" value="P:L-tryptophan biosynthetic process"/>
    <property type="evidence" value="ECO:0007669"/>
    <property type="project" value="UniProtKB-UniRule"/>
</dbReference>
<dbReference type="GO" id="GO:0004640">
    <property type="term" value="F:phosphoribosylanthranilate isomerase activity"/>
    <property type="evidence" value="ECO:0007669"/>
    <property type="project" value="UniProtKB-UniRule"/>
</dbReference>
<organism evidence="11 12">
    <name type="scientific">Sulfobacillus thermosulfidooxidans (strain DSM 9293 / VKM B-1269 / AT-1)</name>
    <dbReference type="NCBI Taxonomy" id="929705"/>
    <lineage>
        <taxon>Bacteria</taxon>
        <taxon>Bacillati</taxon>
        <taxon>Bacillota</taxon>
        <taxon>Clostridia</taxon>
        <taxon>Eubacteriales</taxon>
        <taxon>Clostridiales Family XVII. Incertae Sedis</taxon>
        <taxon>Sulfobacillus</taxon>
    </lineage>
</organism>
<dbReference type="RefSeq" id="WP_084661791.1">
    <property type="nucleotide sequence ID" value="NZ_FWWY01000001.1"/>
</dbReference>
<feature type="domain" description="N-(5'phosphoribosyl) anthranilate isomerase (PRAI)" evidence="10">
    <location>
        <begin position="5"/>
        <end position="181"/>
    </location>
</feature>
<comment type="catalytic activity">
    <reaction evidence="1 9">
        <text>N-(5-phospho-beta-D-ribosyl)anthranilate = 1-(2-carboxyphenylamino)-1-deoxy-D-ribulose 5-phosphate</text>
        <dbReference type="Rhea" id="RHEA:21540"/>
        <dbReference type="ChEBI" id="CHEBI:18277"/>
        <dbReference type="ChEBI" id="CHEBI:58613"/>
        <dbReference type="EC" id="5.3.1.24"/>
    </reaction>
</comment>
<dbReference type="Gene3D" id="3.20.20.70">
    <property type="entry name" value="Aldolase class I"/>
    <property type="match status" value="1"/>
</dbReference>
<dbReference type="CDD" id="cd00405">
    <property type="entry name" value="PRAI"/>
    <property type="match status" value="1"/>
</dbReference>
<gene>
    <name evidence="9" type="primary">trpF</name>
    <name evidence="11" type="ORF">SAMN00768000_3410</name>
</gene>
<sequence>MEPDVKICGVKDALTALEAHRAGADYIGLVLAPSSRQISLEQARHLVMTLPAIRFVAVVRGMTREALQELLQKVPVFAVQYHGEADFDWVSMVHEAGRKAVATTLDERADIILMDGPEPGQGRTWDWHRPASDKPVWIAGGLTPENVGTVVRTLRPDGVDVSSGVETDGVKDIEKIRQFIKEAKQWR</sequence>